<dbReference type="PROSITE" id="PS51257">
    <property type="entry name" value="PROKAR_LIPOPROTEIN"/>
    <property type="match status" value="1"/>
</dbReference>
<accession>A0A378JL34</accession>
<evidence type="ECO:0000313" key="2">
    <source>
        <dbReference type="EMBL" id="STX51945.1"/>
    </source>
</evidence>
<proteinExistence type="predicted"/>
<protein>
    <recommendedName>
        <fullName evidence="4">Lipoprotein</fullName>
    </recommendedName>
</protein>
<name>A0A378JL34_9GAMM</name>
<feature type="chain" id="PRO_5016763537" description="Lipoprotein" evidence="1">
    <location>
        <begin position="21"/>
        <end position="75"/>
    </location>
</feature>
<dbReference type="RefSeq" id="WP_115331544.1">
    <property type="nucleotide sequence ID" value="NZ_CAAAHP010000002.1"/>
</dbReference>
<dbReference type="AlphaFoldDB" id="A0A378JL34"/>
<evidence type="ECO:0000256" key="1">
    <source>
        <dbReference type="SAM" id="SignalP"/>
    </source>
</evidence>
<evidence type="ECO:0000313" key="3">
    <source>
        <dbReference type="Proteomes" id="UP000254794"/>
    </source>
</evidence>
<organism evidence="2 3">
    <name type="scientific">Legionella busanensis</name>
    <dbReference type="NCBI Taxonomy" id="190655"/>
    <lineage>
        <taxon>Bacteria</taxon>
        <taxon>Pseudomonadati</taxon>
        <taxon>Pseudomonadota</taxon>
        <taxon>Gammaproteobacteria</taxon>
        <taxon>Legionellales</taxon>
        <taxon>Legionellaceae</taxon>
        <taxon>Legionella</taxon>
    </lineage>
</organism>
<evidence type="ECO:0008006" key="4">
    <source>
        <dbReference type="Google" id="ProtNLM"/>
    </source>
</evidence>
<dbReference type="Proteomes" id="UP000254794">
    <property type="component" value="Unassembled WGS sequence"/>
</dbReference>
<dbReference type="OrthoDB" id="5643663at2"/>
<reference evidence="2 3" key="1">
    <citation type="submission" date="2018-06" db="EMBL/GenBank/DDBJ databases">
        <authorList>
            <consortium name="Pathogen Informatics"/>
            <person name="Doyle S."/>
        </authorList>
    </citation>
    <scope>NUCLEOTIDE SEQUENCE [LARGE SCALE GENOMIC DNA]</scope>
    <source>
        <strain evidence="2 3">NCTC13316</strain>
    </source>
</reference>
<sequence length="75" mass="7950">MKKIVLAMSTLGLVACSQYASTGEKMYLQSRNGASINVPSPLTAANIGHFYDLPTPASTFNMNVEPPTAMAKTIS</sequence>
<dbReference type="EMBL" id="UGOD01000001">
    <property type="protein sequence ID" value="STX51945.1"/>
    <property type="molecule type" value="Genomic_DNA"/>
</dbReference>
<feature type="signal peptide" evidence="1">
    <location>
        <begin position="1"/>
        <end position="20"/>
    </location>
</feature>
<keyword evidence="1" id="KW-0732">Signal</keyword>
<keyword evidence="3" id="KW-1185">Reference proteome</keyword>
<gene>
    <name evidence="2" type="ORF">NCTC13316_02048</name>
</gene>